<dbReference type="EMBL" id="JADGJH010002355">
    <property type="protein sequence ID" value="KAJ3099299.1"/>
    <property type="molecule type" value="Genomic_DNA"/>
</dbReference>
<accession>A0AAD5SXW2</accession>
<evidence type="ECO:0000313" key="2">
    <source>
        <dbReference type="Proteomes" id="UP001211907"/>
    </source>
</evidence>
<evidence type="ECO:0008006" key="3">
    <source>
        <dbReference type="Google" id="ProtNLM"/>
    </source>
</evidence>
<proteinExistence type="predicted"/>
<reference evidence="1" key="1">
    <citation type="submission" date="2020-05" db="EMBL/GenBank/DDBJ databases">
        <title>Phylogenomic resolution of chytrid fungi.</title>
        <authorList>
            <person name="Stajich J.E."/>
            <person name="Amses K."/>
            <person name="Simmons R."/>
            <person name="Seto K."/>
            <person name="Myers J."/>
            <person name="Bonds A."/>
            <person name="Quandt C.A."/>
            <person name="Barry K."/>
            <person name="Liu P."/>
            <person name="Grigoriev I."/>
            <person name="Longcore J.E."/>
            <person name="James T.Y."/>
        </authorList>
    </citation>
    <scope>NUCLEOTIDE SEQUENCE</scope>
    <source>
        <strain evidence="1">JEL0513</strain>
    </source>
</reference>
<dbReference type="SUPFAM" id="SSF53756">
    <property type="entry name" value="UDP-Glycosyltransferase/glycogen phosphorylase"/>
    <property type="match status" value="1"/>
</dbReference>
<dbReference type="Gene3D" id="3.40.50.2000">
    <property type="entry name" value="Glycogen Phosphorylase B"/>
    <property type="match status" value="1"/>
</dbReference>
<comment type="caution">
    <text evidence="1">The sequence shown here is derived from an EMBL/GenBank/DDBJ whole genome shotgun (WGS) entry which is preliminary data.</text>
</comment>
<sequence length="545" mass="61067">MRMRRRRLGALALCVVTALVVALLLICFRNRKQTQELMLATASAPLRKVNATGSFSYSRVGAITVIRPLPNKTNVTGYVSTGEFTLAQLVHLCHSGFGEYKSLEITRTHAIATHDLRHQTGSYLSKCHSIEISASQDGRSMGHCADFSHYLRHTADARLSRQFGHGTYVRKAALCHALTTTFLHFEFAIEPLLRLGDVFNISNAWVPNIEQIGHSNLWYFDRMDAILCKTRVTCRAISAYLNDTHLTSSTVSSEANIGHGNKNIGPSANEARKIHQSDVNLIDTRKVSLFEARKVYTPRLIYMGHSSPDARLEVFQSLVSSSLSSSTSQQQEPTRNFNAFFHAYGSSGRKSTVQLVDCWSQHRWWPPLTIVGTLNRTYFESRFGSLASNIIIISDLLNTPALRRLQYANAVHVCPSQQEGYGHYINEARAMGAMIVTTNHPPMNEFVVDGYSGVLIEPSAVLKVEPYQGLGDYFVSPVDITPGDVCTAVKRVLGMGVGERREFGRRARMQYDLDTRLFVERVKVFELEEEEIARREERTKDGLSV</sequence>
<gene>
    <name evidence="1" type="ORF">HK100_004913</name>
</gene>
<organism evidence="1 2">
    <name type="scientific">Physocladia obscura</name>
    <dbReference type="NCBI Taxonomy" id="109957"/>
    <lineage>
        <taxon>Eukaryota</taxon>
        <taxon>Fungi</taxon>
        <taxon>Fungi incertae sedis</taxon>
        <taxon>Chytridiomycota</taxon>
        <taxon>Chytridiomycota incertae sedis</taxon>
        <taxon>Chytridiomycetes</taxon>
        <taxon>Chytridiales</taxon>
        <taxon>Chytriomycetaceae</taxon>
        <taxon>Physocladia</taxon>
    </lineage>
</organism>
<dbReference type="Proteomes" id="UP001211907">
    <property type="component" value="Unassembled WGS sequence"/>
</dbReference>
<dbReference type="AlphaFoldDB" id="A0AAD5SXW2"/>
<dbReference type="CDD" id="cd01635">
    <property type="entry name" value="Glycosyltransferase_GTB-type"/>
    <property type="match status" value="1"/>
</dbReference>
<name>A0AAD5SXW2_9FUNG</name>
<keyword evidence="2" id="KW-1185">Reference proteome</keyword>
<protein>
    <recommendedName>
        <fullName evidence="3">Glycosyltransferase</fullName>
    </recommendedName>
</protein>
<evidence type="ECO:0000313" key="1">
    <source>
        <dbReference type="EMBL" id="KAJ3099299.1"/>
    </source>
</evidence>
<dbReference type="Pfam" id="PF13692">
    <property type="entry name" value="Glyco_trans_1_4"/>
    <property type="match status" value="1"/>
</dbReference>